<keyword evidence="3" id="KW-0143">Chaperone</keyword>
<dbReference type="InterPro" id="IPR009019">
    <property type="entry name" value="KH_sf_prok-type"/>
</dbReference>
<comment type="subunit">
    <text evidence="3">Forms a complex with KhpB.</text>
</comment>
<comment type="similarity">
    <text evidence="3">Belongs to the KhpA RNA-binding protein family.</text>
</comment>
<dbReference type="Gene3D" id="3.30.300.20">
    <property type="match status" value="1"/>
</dbReference>
<evidence type="ECO:0000256" key="3">
    <source>
        <dbReference type="HAMAP-Rule" id="MF_00088"/>
    </source>
</evidence>
<keyword evidence="3" id="KW-0133">Cell shape</keyword>
<comment type="function">
    <text evidence="3">A probable RNA chaperone. Forms a complex with KhpB which binds to cellular RNA and controls its expression. Plays a role in peptidoglycan (PG) homeostasis and cell length regulation.</text>
</comment>
<keyword evidence="1 3" id="KW-0963">Cytoplasm</keyword>
<reference evidence="4 5" key="1">
    <citation type="submission" date="2021-12" db="EMBL/GenBank/DDBJ databases">
        <title>Discovery of the Pendulisporaceae a myxobacterial family with distinct sporulation behavior and unique specialized metabolism.</title>
        <authorList>
            <person name="Garcia R."/>
            <person name="Popoff A."/>
            <person name="Bader C.D."/>
            <person name="Loehr J."/>
            <person name="Walesch S."/>
            <person name="Walt C."/>
            <person name="Boldt J."/>
            <person name="Bunk B."/>
            <person name="Haeckl F.J.F.P.J."/>
            <person name="Gunesch A.P."/>
            <person name="Birkelbach J."/>
            <person name="Nuebel U."/>
            <person name="Pietschmann T."/>
            <person name="Bach T."/>
            <person name="Mueller R."/>
        </authorList>
    </citation>
    <scope>NUCLEOTIDE SEQUENCE [LARGE SCALE GENOMIC DNA]</scope>
    <source>
        <strain evidence="4 5">MSr11954</strain>
    </source>
</reference>
<protein>
    <recommendedName>
        <fullName evidence="3">RNA-binding protein KhpA</fullName>
    </recommendedName>
    <alternativeName>
        <fullName evidence="3">KH-domain protein A</fullName>
    </alternativeName>
</protein>
<dbReference type="EMBL" id="CP089984">
    <property type="protein sequence ID" value="WXB11235.1"/>
    <property type="molecule type" value="Genomic_DNA"/>
</dbReference>
<evidence type="ECO:0000256" key="2">
    <source>
        <dbReference type="ARBA" id="ARBA00022884"/>
    </source>
</evidence>
<comment type="subcellular location">
    <subcellularLocation>
        <location evidence="3">Cytoplasm</location>
    </subcellularLocation>
</comment>
<keyword evidence="3" id="KW-0961">Cell wall biogenesis/degradation</keyword>
<gene>
    <name evidence="3" type="primary">khpA</name>
    <name evidence="4" type="ORF">LZC94_25595</name>
</gene>
<dbReference type="PROSITE" id="PS50084">
    <property type="entry name" value="KH_TYPE_1"/>
    <property type="match status" value="1"/>
</dbReference>
<dbReference type="SUPFAM" id="SSF54814">
    <property type="entry name" value="Prokaryotic type KH domain (KH-domain type II)"/>
    <property type="match status" value="1"/>
</dbReference>
<dbReference type="PANTHER" id="PTHR34654">
    <property type="entry name" value="UPF0109 PROTEIN SCO5592"/>
    <property type="match status" value="1"/>
</dbReference>
<organism evidence="4 5">
    <name type="scientific">Pendulispora albinea</name>
    <dbReference type="NCBI Taxonomy" id="2741071"/>
    <lineage>
        <taxon>Bacteria</taxon>
        <taxon>Pseudomonadati</taxon>
        <taxon>Myxococcota</taxon>
        <taxon>Myxococcia</taxon>
        <taxon>Myxococcales</taxon>
        <taxon>Sorangiineae</taxon>
        <taxon>Pendulisporaceae</taxon>
        <taxon>Pendulispora</taxon>
    </lineage>
</organism>
<sequence length="80" mass="8842">MPMPLKELIRTIAMELVDHPDQVVVTEIASEHNSLIELRVAKEDVGKVIGKEGRTAQSMRTILAAVSTKLGRRAHLDIVD</sequence>
<accession>A0ABZ2LPZ8</accession>
<dbReference type="HAMAP" id="MF_00088">
    <property type="entry name" value="KhpA"/>
    <property type="match status" value="1"/>
</dbReference>
<dbReference type="RefSeq" id="WP_394820851.1">
    <property type="nucleotide sequence ID" value="NZ_CP089984.1"/>
</dbReference>
<keyword evidence="2 3" id="KW-0694">RNA-binding</keyword>
<dbReference type="InterPro" id="IPR015946">
    <property type="entry name" value="KH_dom-like_a/b"/>
</dbReference>
<dbReference type="PANTHER" id="PTHR34654:SF1">
    <property type="entry name" value="RNA-BINDING PROTEIN KHPA"/>
    <property type="match status" value="1"/>
</dbReference>
<evidence type="ECO:0000313" key="5">
    <source>
        <dbReference type="Proteomes" id="UP001370348"/>
    </source>
</evidence>
<dbReference type="CDD" id="cd22533">
    <property type="entry name" value="KH-II_YlqC-like"/>
    <property type="match status" value="1"/>
</dbReference>
<evidence type="ECO:0000313" key="4">
    <source>
        <dbReference type="EMBL" id="WXB11235.1"/>
    </source>
</evidence>
<dbReference type="Proteomes" id="UP001370348">
    <property type="component" value="Chromosome"/>
</dbReference>
<keyword evidence="5" id="KW-1185">Reference proteome</keyword>
<proteinExistence type="inferred from homology"/>
<dbReference type="InterPro" id="IPR020627">
    <property type="entry name" value="KhpA"/>
</dbReference>
<evidence type="ECO:0000256" key="1">
    <source>
        <dbReference type="ARBA" id="ARBA00022490"/>
    </source>
</evidence>
<dbReference type="Pfam" id="PF13083">
    <property type="entry name" value="KH_KhpA-B"/>
    <property type="match status" value="1"/>
</dbReference>
<name>A0ABZ2LPZ8_9BACT</name>